<dbReference type="FunFam" id="1.20.1280.290:FF:000003">
    <property type="entry name" value="Bidirectional sugar transporter SWEET"/>
    <property type="match status" value="1"/>
</dbReference>
<evidence type="ECO:0000256" key="4">
    <source>
        <dbReference type="ARBA" id="ARBA00022475"/>
    </source>
</evidence>
<keyword evidence="7" id="KW-0677">Repeat</keyword>
<dbReference type="FunCoup" id="A0A2I4ELS8">
    <property type="interactions" value="2196"/>
</dbReference>
<dbReference type="GO" id="GO:0008515">
    <property type="term" value="F:sucrose transmembrane transporter activity"/>
    <property type="evidence" value="ECO:0007669"/>
    <property type="project" value="UniProtKB-ARBA"/>
</dbReference>
<feature type="transmembrane region" description="Helical" evidence="10">
    <location>
        <begin position="132"/>
        <end position="153"/>
    </location>
</feature>
<keyword evidence="4" id="KW-1003">Cell membrane</keyword>
<dbReference type="GO" id="GO:0008643">
    <property type="term" value="P:carbohydrate transport"/>
    <property type="evidence" value="ECO:0000318"/>
    <property type="project" value="GO_Central"/>
</dbReference>
<evidence type="ECO:0000256" key="8">
    <source>
        <dbReference type="ARBA" id="ARBA00022989"/>
    </source>
</evidence>
<protein>
    <recommendedName>
        <fullName evidence="10">Bidirectional sugar transporter SWEET</fullName>
    </recommendedName>
</protein>
<evidence type="ECO:0000256" key="2">
    <source>
        <dbReference type="ARBA" id="ARBA00007809"/>
    </source>
</evidence>
<evidence type="ECO:0000256" key="5">
    <source>
        <dbReference type="ARBA" id="ARBA00022597"/>
    </source>
</evidence>
<name>A0A2I4ELS8_JUGRE</name>
<evidence type="ECO:0000256" key="6">
    <source>
        <dbReference type="ARBA" id="ARBA00022692"/>
    </source>
</evidence>
<proteinExistence type="inferred from homology"/>
<accession>A0A2I4ELS8</accession>
<evidence type="ECO:0000256" key="7">
    <source>
        <dbReference type="ARBA" id="ARBA00022737"/>
    </source>
</evidence>
<dbReference type="PANTHER" id="PTHR10791:SF22">
    <property type="entry name" value="BIDIRECTIONAL SUGAR TRANSPORTER SWEET11"/>
    <property type="match status" value="1"/>
</dbReference>
<dbReference type="PANTHER" id="PTHR10791">
    <property type="entry name" value="RAG1-ACTIVATING PROTEIN 1"/>
    <property type="match status" value="1"/>
</dbReference>
<dbReference type="GeneID" id="108990744"/>
<evidence type="ECO:0000256" key="1">
    <source>
        <dbReference type="ARBA" id="ARBA00004651"/>
    </source>
</evidence>
<feature type="transmembrane region" description="Helical" evidence="10">
    <location>
        <begin position="48"/>
        <end position="65"/>
    </location>
</feature>
<comment type="function">
    <text evidence="10">Mediates both low-affinity uptake and efflux of sugar across the membrane.</text>
</comment>
<dbReference type="Pfam" id="PF03083">
    <property type="entry name" value="MtN3_slv"/>
    <property type="match status" value="2"/>
</dbReference>
<keyword evidence="5 10" id="KW-0762">Sugar transport</keyword>
<feature type="transmembrane region" description="Helical" evidence="10">
    <location>
        <begin position="106"/>
        <end position="126"/>
    </location>
</feature>
<organism evidence="11 12">
    <name type="scientific">Juglans regia</name>
    <name type="common">English walnut</name>
    <dbReference type="NCBI Taxonomy" id="51240"/>
    <lineage>
        <taxon>Eukaryota</taxon>
        <taxon>Viridiplantae</taxon>
        <taxon>Streptophyta</taxon>
        <taxon>Embryophyta</taxon>
        <taxon>Tracheophyta</taxon>
        <taxon>Spermatophyta</taxon>
        <taxon>Magnoliopsida</taxon>
        <taxon>eudicotyledons</taxon>
        <taxon>Gunneridae</taxon>
        <taxon>Pentapetalae</taxon>
        <taxon>rosids</taxon>
        <taxon>fabids</taxon>
        <taxon>Fagales</taxon>
        <taxon>Juglandaceae</taxon>
        <taxon>Juglans</taxon>
    </lineage>
</organism>
<feature type="transmembrane region" description="Helical" evidence="10">
    <location>
        <begin position="71"/>
        <end position="94"/>
    </location>
</feature>
<feature type="transmembrane region" description="Helical" evidence="10">
    <location>
        <begin position="193"/>
        <end position="214"/>
    </location>
</feature>
<dbReference type="GO" id="GO:0051119">
    <property type="term" value="F:sugar transmembrane transporter activity"/>
    <property type="evidence" value="ECO:0000318"/>
    <property type="project" value="GO_Central"/>
</dbReference>
<dbReference type="OrthoDB" id="409725at2759"/>
<keyword evidence="9 10" id="KW-0472">Membrane</keyword>
<sequence>MAIFSTENPWVFAFGLLGNIASFVVFLAPVPTFLRVFKKKSTDGFQSLPYVVAIFSAMLWMYYASLKSDEILLITINSFGCVVETIYVALYIIYAPKQARMLTLRLVLLLNVGGFCVLLLLSQFLAKGPNRVRVLGWVCVAFSISVFAAPLSIMRVVIRTKSVEFMPFTLSLFLTLSAVMWLLYGIALKDLYVALPNILGFILGVLQMVLYVIYKNHKGIEEGQKLPAAEKEADTVKSSTTTMTSSSEVHAIALCSSQLPNSDANETHNNQNADEQTKNNAIGLMEGSSHGHFSADIV</sequence>
<reference evidence="12" key="1">
    <citation type="submission" date="2025-08" db="UniProtKB">
        <authorList>
            <consortium name="RefSeq"/>
        </authorList>
    </citation>
    <scope>IDENTIFICATION</scope>
    <source>
        <tissue evidence="12">Leaves</tissue>
    </source>
</reference>
<keyword evidence="6 10" id="KW-0812">Transmembrane</keyword>
<feature type="transmembrane region" description="Helical" evidence="10">
    <location>
        <begin position="12"/>
        <end position="36"/>
    </location>
</feature>
<gene>
    <name evidence="12" type="primary">LOC108990744</name>
</gene>
<dbReference type="Gramene" id="Jr09_00390_p1">
    <property type="protein sequence ID" value="cds.Jr09_00390_p1"/>
    <property type="gene ID" value="Jr09_00390"/>
</dbReference>
<evidence type="ECO:0000313" key="12">
    <source>
        <dbReference type="RefSeq" id="XP_018820355.1"/>
    </source>
</evidence>
<dbReference type="Proteomes" id="UP000235220">
    <property type="component" value="Chromosome 9"/>
</dbReference>
<dbReference type="FunFam" id="1.20.1280.290:FF:000001">
    <property type="entry name" value="Bidirectional sugar transporter SWEET"/>
    <property type="match status" value="1"/>
</dbReference>
<dbReference type="STRING" id="51240.A0A2I4ELS8"/>
<dbReference type="RefSeq" id="XP_018820355.1">
    <property type="nucleotide sequence ID" value="XM_018964810.1"/>
</dbReference>
<keyword evidence="3 10" id="KW-0813">Transport</keyword>
<comment type="similarity">
    <text evidence="2 10">Belongs to the SWEET sugar transporter family.</text>
</comment>
<evidence type="ECO:0000256" key="10">
    <source>
        <dbReference type="RuleBase" id="RU910715"/>
    </source>
</evidence>
<dbReference type="KEGG" id="jre:108990744"/>
<comment type="subcellular location">
    <subcellularLocation>
        <location evidence="1 10">Cell membrane</location>
        <topology evidence="1 10">Multi-pass membrane protein</topology>
    </subcellularLocation>
</comment>
<dbReference type="InterPro" id="IPR047664">
    <property type="entry name" value="SWEET"/>
</dbReference>
<keyword evidence="11" id="KW-1185">Reference proteome</keyword>
<dbReference type="GO" id="GO:0016020">
    <property type="term" value="C:membrane"/>
    <property type="evidence" value="ECO:0000318"/>
    <property type="project" value="GO_Central"/>
</dbReference>
<keyword evidence="8 10" id="KW-1133">Transmembrane helix</keyword>
<evidence type="ECO:0000256" key="3">
    <source>
        <dbReference type="ARBA" id="ARBA00022448"/>
    </source>
</evidence>
<dbReference type="InterPro" id="IPR004316">
    <property type="entry name" value="SWEET_rpt"/>
</dbReference>
<dbReference type="AlphaFoldDB" id="A0A2I4ELS8"/>
<evidence type="ECO:0000256" key="9">
    <source>
        <dbReference type="ARBA" id="ARBA00023136"/>
    </source>
</evidence>
<dbReference type="Gene3D" id="1.20.1280.290">
    <property type="match status" value="2"/>
</dbReference>
<feature type="transmembrane region" description="Helical" evidence="10">
    <location>
        <begin position="165"/>
        <end position="187"/>
    </location>
</feature>
<dbReference type="GO" id="GO:0005886">
    <property type="term" value="C:plasma membrane"/>
    <property type="evidence" value="ECO:0007669"/>
    <property type="project" value="UniProtKB-SubCell"/>
</dbReference>
<evidence type="ECO:0000313" key="11">
    <source>
        <dbReference type="Proteomes" id="UP000235220"/>
    </source>
</evidence>